<organism evidence="1 2">
    <name type="scientific">Micromonospora endophytica</name>
    <dbReference type="NCBI Taxonomy" id="515350"/>
    <lineage>
        <taxon>Bacteria</taxon>
        <taxon>Bacillati</taxon>
        <taxon>Actinomycetota</taxon>
        <taxon>Actinomycetes</taxon>
        <taxon>Micromonosporales</taxon>
        <taxon>Micromonosporaceae</taxon>
        <taxon>Micromonospora</taxon>
    </lineage>
</organism>
<dbReference type="OrthoDB" id="3395664at2"/>
<proteinExistence type="predicted"/>
<protein>
    <submittedName>
        <fullName evidence="1">Uncharacterized protein</fullName>
    </submittedName>
</protein>
<evidence type="ECO:0000313" key="1">
    <source>
        <dbReference type="EMBL" id="PZF99403.1"/>
    </source>
</evidence>
<evidence type="ECO:0000313" key="2">
    <source>
        <dbReference type="Proteomes" id="UP000248627"/>
    </source>
</evidence>
<sequence length="97" mass="10808">MAATMRAELFEQIPTADQWKPVALSEVEDGDVVSFDLAALGERRRDSVPRVDWTEVYADAHAVAVVQDLGGNVRLNFYDLSHPTVVGVPEMQVLRLR</sequence>
<comment type="caution">
    <text evidence="1">The sequence shown here is derived from an EMBL/GenBank/DDBJ whole genome shotgun (WGS) entry which is preliminary data.</text>
</comment>
<dbReference type="AlphaFoldDB" id="A0A2W2E369"/>
<dbReference type="Proteomes" id="UP000248627">
    <property type="component" value="Unassembled WGS sequence"/>
</dbReference>
<gene>
    <name evidence="1" type="ORF">C1I93_05965</name>
</gene>
<keyword evidence="2" id="KW-1185">Reference proteome</keyword>
<accession>A0A2W2E369</accession>
<reference evidence="1 2" key="1">
    <citation type="submission" date="2018-01" db="EMBL/GenBank/DDBJ databases">
        <title>Draft genome sequence of Jishengella endophytica.</title>
        <authorList>
            <person name="Sahin N."/>
            <person name="Ay H."/>
            <person name="Saygin H."/>
        </authorList>
    </citation>
    <scope>NUCLEOTIDE SEQUENCE [LARGE SCALE GENOMIC DNA]</scope>
    <source>
        <strain evidence="1 2">DSM 45430</strain>
    </source>
</reference>
<dbReference type="RefSeq" id="WP_146603437.1">
    <property type="nucleotide sequence ID" value="NZ_AP023358.1"/>
</dbReference>
<dbReference type="EMBL" id="POTX01000024">
    <property type="protein sequence ID" value="PZF99403.1"/>
    <property type="molecule type" value="Genomic_DNA"/>
</dbReference>
<name>A0A2W2E369_9ACTN</name>